<keyword evidence="1" id="KW-0862">Zinc</keyword>
<dbReference type="GO" id="GO:0008270">
    <property type="term" value="F:zinc ion binding"/>
    <property type="evidence" value="ECO:0007669"/>
    <property type="project" value="UniProtKB-KW"/>
</dbReference>
<dbReference type="PANTHER" id="PTHR33206:SF1">
    <property type="entry name" value="DNA-DIRECTED DNA POLYMERASE"/>
    <property type="match status" value="1"/>
</dbReference>
<evidence type="ECO:0000313" key="4">
    <source>
        <dbReference type="Proteomes" id="UP000429607"/>
    </source>
</evidence>
<keyword evidence="1" id="KW-0479">Metal-binding</keyword>
<evidence type="ECO:0000313" key="3">
    <source>
        <dbReference type="EMBL" id="KAE9049882.1"/>
    </source>
</evidence>
<reference evidence="3 4" key="1">
    <citation type="submission" date="2018-09" db="EMBL/GenBank/DDBJ databases">
        <title>Genomic investigation of the strawberry pathogen Phytophthora fragariae indicates pathogenicity is determined by transcriptional variation in three key races.</title>
        <authorList>
            <person name="Adams T.M."/>
            <person name="Armitage A.D."/>
            <person name="Sobczyk M.K."/>
            <person name="Bates H.J."/>
            <person name="Dunwell J.M."/>
            <person name="Nellist C.F."/>
            <person name="Harrison R.J."/>
        </authorList>
    </citation>
    <scope>NUCLEOTIDE SEQUENCE [LARGE SCALE GENOMIC DNA]</scope>
    <source>
        <strain evidence="3 4">SCRP249</strain>
    </source>
</reference>
<evidence type="ECO:0000256" key="1">
    <source>
        <dbReference type="PROSITE-ProRule" id="PRU00042"/>
    </source>
</evidence>
<name>A0A6A3P3U4_9STRA</name>
<organism evidence="3 4">
    <name type="scientific">Phytophthora rubi</name>
    <dbReference type="NCBI Taxonomy" id="129364"/>
    <lineage>
        <taxon>Eukaryota</taxon>
        <taxon>Sar</taxon>
        <taxon>Stramenopiles</taxon>
        <taxon>Oomycota</taxon>
        <taxon>Peronosporomycetes</taxon>
        <taxon>Peronosporales</taxon>
        <taxon>Peronosporaceae</taxon>
        <taxon>Phytophthora</taxon>
    </lineage>
</organism>
<proteinExistence type="predicted"/>
<dbReference type="InterPro" id="IPR013087">
    <property type="entry name" value="Znf_C2H2_type"/>
</dbReference>
<protein>
    <recommendedName>
        <fullName evidence="2">C2H2-type domain-containing protein</fullName>
    </recommendedName>
</protein>
<dbReference type="InterPro" id="IPR043502">
    <property type="entry name" value="DNA/RNA_pol_sf"/>
</dbReference>
<dbReference type="Gene3D" id="3.30.40.220">
    <property type="match status" value="1"/>
</dbReference>
<evidence type="ECO:0000259" key="2">
    <source>
        <dbReference type="PROSITE" id="PS50157"/>
    </source>
</evidence>
<gene>
    <name evidence="3" type="ORF">PR001_g2907</name>
</gene>
<sequence>MVYVSNVSRPTNPKLLAKQYKISVETLKKHMSPDYKADPKYRFYNGTHMESHLYEGIQPAEFYDKLENVLAGQTNAFKVNIALGYDLVSLTDGDFTQYWHPNLANTYVFKTPVAINSRSDIRKKIISEIRSMELANTLNYPKSGYKLKSITGFKIYIYFREHALGDSEAVIPKIIRDNKHVINFPKTNNKCVFYCIAWYLNQHAKKDPRRIQAQVKEVFKSYCSYKGISFTLSLFRSFKPIDLLQLDELEECFRLGINVYSMDVKTGNVECIRRSEREGVAMDILSHENHALYIKNIDMLQSKYQCSKCEMVFVSSAKLRDHTKNQCELVNIESFPAEPTIYRPAPNTIRSMLNKYSIKNADQYIDHFIVYDFEAILKPTATKHGENTVFTNEHIPVSVSVADSLTEEVRCFVSDDPKMLLTDMFEYIGSVSVKIQQYNVDKYKSFLQKIINAHGLTGMEIPGAVLGKTYKMPDVDGWIKEGKYGCFFDFHSILGFGKQRSDNGRVKQQLDQVPVFGFNSGRYDINLIKKDLFAVIGTDNIKSVIKNPSYMCLATSDMKMLDISNYVPAGTSYDKYLTTYLGGCKCDDKIRCICGLGKGLFPYEYITAFNVLNQTTIPPKAAFDSKLRGTSISADDYKRIQFVWGYYEMKSIKDLLIWYNNLDVVPFIKAIKAQRELFKSFELDMFTDGVSLPGLSEKVMYQTCFKNLEYPDKKSANAFQFPANRLSGYKSQDVKAKRDFGMTVDHLNTLLQNQKYLCGLCYCQLTTDTASADRINNKLGHIDGNILISCVKCNTARKDMSPRGFRYKKLLEFNSDRLVYSIDKEEKDIYGKMKANIAGGPSIIFNRYAKRNETKIRGGKLCKKVIGYDANALYLWALGNDMPCGRLTTIEAYSEIVEDIKNDKIFRFLECDIHTPEHLKQYFGEMTPIFKNTLIDCTDESIIGKHMYDYNQGREKSKPKPARKLIGSYFGEKILIYAPLLKWYLSHGMEITKTYSFIKASSHKAFAPFMEAVSNARREGDADESKAMIAEMMKLVGNSAFGRSGMDMSKHKEIKYESSDKAIKAKIEHFTFHGLEELNDACELTMMKRKLNNKNPIHLSIAIYQLAKLRMLQFYYDCIDFYFDRSDFQYQEMDTDSAYIAFSCDNPFQECIKPELREHFVQHKYDWFPRDYSTDVAKFDRRTPGLFKDEWSGDAMVSLSSKNYICYLPDDSYKVKVSAKGVQQGRGRNNDVLSPQGFETVVRDRITLQCTNKGFRLSKETKSIITYSQTKTALSYFYDKRRVLGDGITTVPLDI</sequence>
<dbReference type="EMBL" id="QXFV01000104">
    <property type="protein sequence ID" value="KAE9049882.1"/>
    <property type="molecule type" value="Genomic_DNA"/>
</dbReference>
<keyword evidence="1" id="KW-0863">Zinc-finger</keyword>
<dbReference type="PANTHER" id="PTHR33206">
    <property type="entry name" value="PROTEIN CBG10425"/>
    <property type="match status" value="1"/>
</dbReference>
<accession>A0A6A3P3U4</accession>
<dbReference type="SUPFAM" id="SSF56672">
    <property type="entry name" value="DNA/RNA polymerases"/>
    <property type="match status" value="1"/>
</dbReference>
<dbReference type="PROSITE" id="PS50157">
    <property type="entry name" value="ZINC_FINGER_C2H2_2"/>
    <property type="match status" value="1"/>
</dbReference>
<feature type="domain" description="C2H2-type" evidence="2">
    <location>
        <begin position="304"/>
        <end position="336"/>
    </location>
</feature>
<dbReference type="Proteomes" id="UP000429607">
    <property type="component" value="Unassembled WGS sequence"/>
</dbReference>
<comment type="caution">
    <text evidence="3">The sequence shown here is derived from an EMBL/GenBank/DDBJ whole genome shotgun (WGS) entry which is preliminary data.</text>
</comment>